<gene>
    <name evidence="2" type="ORF">ACFPZN_56465</name>
</gene>
<comment type="caution">
    <text evidence="2">The sequence shown here is derived from an EMBL/GenBank/DDBJ whole genome shotgun (WGS) entry which is preliminary data.</text>
</comment>
<dbReference type="InterPro" id="IPR037165">
    <property type="entry name" value="AldOxase/xan_DH_Mopterin-bd_sf"/>
</dbReference>
<protein>
    <recommendedName>
        <fullName evidence="4">Xanthine dehydrogenase family protein molybdopterin-binding subunit</fullName>
    </recommendedName>
</protein>
<sequence>PDIEYGHIETDSPGPGGYKGAGEGGAIGAPPAVINAVADALAPFGAEITRLPITPESIVEIVRRGTGSGAEAK</sequence>
<reference evidence="3" key="1">
    <citation type="journal article" date="2019" name="Int. J. Syst. Evol. Microbiol.">
        <title>The Global Catalogue of Microorganisms (GCM) 10K type strain sequencing project: providing services to taxonomists for standard genome sequencing and annotation.</title>
        <authorList>
            <consortium name="The Broad Institute Genomics Platform"/>
            <consortium name="The Broad Institute Genome Sequencing Center for Infectious Disease"/>
            <person name="Wu L."/>
            <person name="Ma J."/>
        </authorList>
    </citation>
    <scope>NUCLEOTIDE SEQUENCE [LARGE SCALE GENOMIC DNA]</scope>
    <source>
        <strain evidence="3">KCTC 42087</strain>
    </source>
</reference>
<dbReference type="RefSeq" id="WP_378293737.1">
    <property type="nucleotide sequence ID" value="NZ_JBHSON010000298.1"/>
</dbReference>
<proteinExistence type="predicted"/>
<feature type="compositionally biased region" description="Gly residues" evidence="1">
    <location>
        <begin position="14"/>
        <end position="23"/>
    </location>
</feature>
<feature type="region of interest" description="Disordered" evidence="1">
    <location>
        <begin position="1"/>
        <end position="23"/>
    </location>
</feature>
<accession>A0ABW1AKH9</accession>
<keyword evidence="3" id="KW-1185">Reference proteome</keyword>
<organism evidence="2 3">
    <name type="scientific">Actinomadura rugatobispora</name>
    <dbReference type="NCBI Taxonomy" id="1994"/>
    <lineage>
        <taxon>Bacteria</taxon>
        <taxon>Bacillati</taxon>
        <taxon>Actinomycetota</taxon>
        <taxon>Actinomycetes</taxon>
        <taxon>Streptosporangiales</taxon>
        <taxon>Thermomonosporaceae</taxon>
        <taxon>Actinomadura</taxon>
    </lineage>
</organism>
<dbReference type="Gene3D" id="3.30.365.10">
    <property type="entry name" value="Aldehyde oxidase/xanthine dehydrogenase, molybdopterin binding domain"/>
    <property type="match status" value="1"/>
</dbReference>
<feature type="compositionally biased region" description="Basic and acidic residues" evidence="1">
    <location>
        <begin position="1"/>
        <end position="10"/>
    </location>
</feature>
<evidence type="ECO:0000313" key="2">
    <source>
        <dbReference type="EMBL" id="MFC5755061.1"/>
    </source>
</evidence>
<evidence type="ECO:0000313" key="3">
    <source>
        <dbReference type="Proteomes" id="UP001596074"/>
    </source>
</evidence>
<dbReference type="Proteomes" id="UP001596074">
    <property type="component" value="Unassembled WGS sequence"/>
</dbReference>
<evidence type="ECO:0008006" key="4">
    <source>
        <dbReference type="Google" id="ProtNLM"/>
    </source>
</evidence>
<name>A0ABW1AKH9_9ACTN</name>
<dbReference type="EMBL" id="JBHSON010000298">
    <property type="protein sequence ID" value="MFC5755061.1"/>
    <property type="molecule type" value="Genomic_DNA"/>
</dbReference>
<evidence type="ECO:0000256" key="1">
    <source>
        <dbReference type="SAM" id="MobiDB-lite"/>
    </source>
</evidence>
<feature type="non-terminal residue" evidence="2">
    <location>
        <position position="1"/>
    </location>
</feature>
<dbReference type="SUPFAM" id="SSF56003">
    <property type="entry name" value="Molybdenum cofactor-binding domain"/>
    <property type="match status" value="1"/>
</dbReference>